<name>A0A413SXS5_9BACT</name>
<evidence type="ECO:0000313" key="1">
    <source>
        <dbReference type="EMBL" id="RHA74367.1"/>
    </source>
</evidence>
<organism evidence="1 2">
    <name type="scientific">Phocaeicola coprophilus</name>
    <dbReference type="NCBI Taxonomy" id="387090"/>
    <lineage>
        <taxon>Bacteria</taxon>
        <taxon>Pseudomonadati</taxon>
        <taxon>Bacteroidota</taxon>
        <taxon>Bacteroidia</taxon>
        <taxon>Bacteroidales</taxon>
        <taxon>Bacteroidaceae</taxon>
        <taxon>Phocaeicola</taxon>
    </lineage>
</organism>
<dbReference type="EMBL" id="QSFT01000024">
    <property type="protein sequence ID" value="RHA74367.1"/>
    <property type="molecule type" value="Genomic_DNA"/>
</dbReference>
<dbReference type="PROSITE" id="PS51257">
    <property type="entry name" value="PROKAR_LIPOPROTEIN"/>
    <property type="match status" value="1"/>
</dbReference>
<dbReference type="Proteomes" id="UP000283855">
    <property type="component" value="Unassembled WGS sequence"/>
</dbReference>
<accession>A0A413SXS5</accession>
<dbReference type="InterPro" id="IPR025411">
    <property type="entry name" value="DUF4136"/>
</dbReference>
<dbReference type="Pfam" id="PF13590">
    <property type="entry name" value="DUF4136"/>
    <property type="match status" value="1"/>
</dbReference>
<dbReference type="Gene3D" id="3.30.160.670">
    <property type="match status" value="1"/>
</dbReference>
<comment type="caution">
    <text evidence="1">The sequence shown here is derived from an EMBL/GenBank/DDBJ whole genome shotgun (WGS) entry which is preliminary data.</text>
</comment>
<evidence type="ECO:0000313" key="2">
    <source>
        <dbReference type="Proteomes" id="UP000283855"/>
    </source>
</evidence>
<dbReference type="GeneID" id="78403880"/>
<reference evidence="1 2" key="1">
    <citation type="submission" date="2018-08" db="EMBL/GenBank/DDBJ databases">
        <title>A genome reference for cultivated species of the human gut microbiota.</title>
        <authorList>
            <person name="Zou Y."/>
            <person name="Xue W."/>
            <person name="Luo G."/>
        </authorList>
    </citation>
    <scope>NUCLEOTIDE SEQUENCE [LARGE SCALE GENOMIC DNA]</scope>
    <source>
        <strain evidence="1 2">AM42-38</strain>
    </source>
</reference>
<dbReference type="AlphaFoldDB" id="A0A413SXS5"/>
<protein>
    <submittedName>
        <fullName evidence="1">DUF4136 domain-containing protein</fullName>
    </submittedName>
</protein>
<dbReference type="RefSeq" id="WP_008144251.1">
    <property type="nucleotide sequence ID" value="NZ_CABJGD010000024.1"/>
</dbReference>
<sequence length="211" mass="24109">MKKMLFLACMALTLAACEKDPDMNQLDADLVVYTDHDNNAAFDGYKTYFLPDSILEAGGYKASYWKDENAKALVDAVAQQMDSRGYTRLTDPEKKDQADVGVQLSYVAQTNHVVSYPSYGGWWDYGFWGPWWGGWYYPYPVSYSYDTQTMLIEMVDLTKKDTSEVKKQDIPVVWYVSMSGFMYGNGRVNQQLLLDGVNQAFEQSPYIQSNK</sequence>
<gene>
    <name evidence="1" type="ORF">DW921_10740</name>
</gene>
<proteinExistence type="predicted"/>